<comment type="caution">
    <text evidence="2">The sequence shown here is derived from an EMBL/GenBank/DDBJ whole genome shotgun (WGS) entry which is preliminary data.</text>
</comment>
<organism evidence="2 3">
    <name type="scientific">Molossus molossus</name>
    <name type="common">Pallas' mastiff bat</name>
    <name type="synonym">Vespertilio molossus</name>
    <dbReference type="NCBI Taxonomy" id="27622"/>
    <lineage>
        <taxon>Eukaryota</taxon>
        <taxon>Metazoa</taxon>
        <taxon>Chordata</taxon>
        <taxon>Craniata</taxon>
        <taxon>Vertebrata</taxon>
        <taxon>Euteleostomi</taxon>
        <taxon>Mammalia</taxon>
        <taxon>Eutheria</taxon>
        <taxon>Laurasiatheria</taxon>
        <taxon>Chiroptera</taxon>
        <taxon>Yangochiroptera</taxon>
        <taxon>Molossidae</taxon>
        <taxon>Molossus</taxon>
    </lineage>
</organism>
<evidence type="ECO:0000313" key="2">
    <source>
        <dbReference type="EMBL" id="KAF6500978.1"/>
    </source>
</evidence>
<evidence type="ECO:0000313" key="3">
    <source>
        <dbReference type="Proteomes" id="UP000550707"/>
    </source>
</evidence>
<feature type="region of interest" description="Disordered" evidence="1">
    <location>
        <begin position="75"/>
        <end position="107"/>
    </location>
</feature>
<name>A0A7J8JW48_MOLMO</name>
<dbReference type="Proteomes" id="UP000550707">
    <property type="component" value="Unassembled WGS sequence"/>
</dbReference>
<dbReference type="InParanoid" id="A0A7J8JW48"/>
<proteinExistence type="predicted"/>
<accession>A0A7J8JW48</accession>
<dbReference type="EMBL" id="JACASF010000001">
    <property type="protein sequence ID" value="KAF6500978.1"/>
    <property type="molecule type" value="Genomic_DNA"/>
</dbReference>
<sequence length="128" mass="14632">MRRSISGRRCEQMPGACTPPSRSRREASHRPRAHLRTHLRLLPDEEMDWPGAAVPVDSAGVSKLDRLARPDFLDRVGGREREREKHRRERDTASGCHPHDPIRTGDKLQPRLRNLSLLFHVAKVSLHG</sequence>
<protein>
    <submittedName>
        <fullName evidence="2">Uncharacterized protein</fullName>
    </submittedName>
</protein>
<feature type="region of interest" description="Disordered" evidence="1">
    <location>
        <begin position="1"/>
        <end position="33"/>
    </location>
</feature>
<keyword evidence="3" id="KW-1185">Reference proteome</keyword>
<gene>
    <name evidence="2" type="ORF">HJG59_007991</name>
</gene>
<evidence type="ECO:0000256" key="1">
    <source>
        <dbReference type="SAM" id="MobiDB-lite"/>
    </source>
</evidence>
<reference evidence="2 3" key="1">
    <citation type="journal article" date="2020" name="Nature">
        <title>Six reference-quality genomes reveal evolution of bat adaptations.</title>
        <authorList>
            <person name="Jebb D."/>
            <person name="Huang Z."/>
            <person name="Pippel M."/>
            <person name="Hughes G.M."/>
            <person name="Lavrichenko K."/>
            <person name="Devanna P."/>
            <person name="Winkler S."/>
            <person name="Jermiin L.S."/>
            <person name="Skirmuntt E.C."/>
            <person name="Katzourakis A."/>
            <person name="Burkitt-Gray L."/>
            <person name="Ray D.A."/>
            <person name="Sullivan K.A.M."/>
            <person name="Roscito J.G."/>
            <person name="Kirilenko B.M."/>
            <person name="Davalos L.M."/>
            <person name="Corthals A.P."/>
            <person name="Power M.L."/>
            <person name="Jones G."/>
            <person name="Ransome R.D."/>
            <person name="Dechmann D.K.N."/>
            <person name="Locatelli A.G."/>
            <person name="Puechmaille S.J."/>
            <person name="Fedrigo O."/>
            <person name="Jarvis E.D."/>
            <person name="Hiller M."/>
            <person name="Vernes S.C."/>
            <person name="Myers E.W."/>
            <person name="Teeling E.C."/>
        </authorList>
    </citation>
    <scope>NUCLEOTIDE SEQUENCE [LARGE SCALE GENOMIC DNA]</scope>
    <source>
        <strain evidence="2">MMolMol1</strain>
        <tissue evidence="2">Muscle</tissue>
    </source>
</reference>
<dbReference type="AlphaFoldDB" id="A0A7J8JW48"/>